<accession>A0A1W1DHH4</accession>
<dbReference type="GO" id="GO:0016226">
    <property type="term" value="P:iron-sulfur cluster assembly"/>
    <property type="evidence" value="ECO:0007669"/>
    <property type="project" value="InterPro"/>
</dbReference>
<protein>
    <submittedName>
        <fullName evidence="2">Believed to be involved in assembly of Fe-S clusters</fullName>
    </submittedName>
</protein>
<organism evidence="2">
    <name type="scientific">hydrothermal vent metagenome</name>
    <dbReference type="NCBI Taxonomy" id="652676"/>
    <lineage>
        <taxon>unclassified sequences</taxon>
        <taxon>metagenomes</taxon>
        <taxon>ecological metagenomes</taxon>
    </lineage>
</organism>
<dbReference type="PANTHER" id="PTHR37532">
    <property type="entry name" value="PROTEIN ISCX"/>
    <property type="match status" value="1"/>
</dbReference>
<dbReference type="PANTHER" id="PTHR37532:SF1">
    <property type="entry name" value="PROTEIN ISCX"/>
    <property type="match status" value="1"/>
</dbReference>
<proteinExistence type="predicted"/>
<dbReference type="AlphaFoldDB" id="A0A1W1DHH4"/>
<dbReference type="Pfam" id="PF04384">
    <property type="entry name" value="Fe-S_assembly"/>
    <property type="match status" value="1"/>
</dbReference>
<dbReference type="Gene3D" id="1.10.10.600">
    <property type="entry name" value="IscX-like"/>
    <property type="match status" value="1"/>
</dbReference>
<evidence type="ECO:0000313" key="1">
    <source>
        <dbReference type="EMBL" id="SFV77796.1"/>
    </source>
</evidence>
<reference evidence="2" key="1">
    <citation type="submission" date="2016-10" db="EMBL/GenBank/DDBJ databases">
        <authorList>
            <person name="de Groot N.N."/>
        </authorList>
    </citation>
    <scope>NUCLEOTIDE SEQUENCE</scope>
</reference>
<dbReference type="SUPFAM" id="SSF140319">
    <property type="entry name" value="IscX-like"/>
    <property type="match status" value="1"/>
</dbReference>
<dbReference type="PIRSF" id="PIRSF039003">
    <property type="entry name" value="IscX"/>
    <property type="match status" value="1"/>
</dbReference>
<evidence type="ECO:0000313" key="2">
    <source>
        <dbReference type="EMBL" id="SFV80722.1"/>
    </source>
</evidence>
<name>A0A1W1DHH4_9ZZZZ</name>
<dbReference type="NCBIfam" id="TIGR03412">
    <property type="entry name" value="iscX_yfhJ"/>
    <property type="match status" value="1"/>
</dbReference>
<dbReference type="EMBL" id="FPHT01000128">
    <property type="protein sequence ID" value="SFV80722.1"/>
    <property type="molecule type" value="Genomic_DNA"/>
</dbReference>
<gene>
    <name evidence="1" type="ORF">MNB_SUP05-10-151</name>
    <name evidence="2" type="ORF">MNB_SUP05-12-1090</name>
</gene>
<dbReference type="GO" id="GO:0008198">
    <property type="term" value="F:ferrous iron binding"/>
    <property type="evidence" value="ECO:0007669"/>
    <property type="project" value="TreeGrafter"/>
</dbReference>
<sequence>MYIFQGINMKWTDSLDIAIALDEAHPDFDPTFINFVDLRQMVIALEEFDDEEDKSGEKILEAIQMNWLEEKE</sequence>
<dbReference type="InterPro" id="IPR036762">
    <property type="entry name" value="IscX-like_sf"/>
</dbReference>
<dbReference type="GO" id="GO:0005829">
    <property type="term" value="C:cytosol"/>
    <property type="evidence" value="ECO:0007669"/>
    <property type="project" value="TreeGrafter"/>
</dbReference>
<dbReference type="EMBL" id="FPHQ01000217">
    <property type="protein sequence ID" value="SFV77796.1"/>
    <property type="molecule type" value="Genomic_DNA"/>
</dbReference>
<dbReference type="InterPro" id="IPR007479">
    <property type="entry name" value="ISC_FeS_clus_asmbl_IscsX"/>
</dbReference>